<dbReference type="InterPro" id="IPR001478">
    <property type="entry name" value="PDZ"/>
</dbReference>
<dbReference type="InterPro" id="IPR037213">
    <property type="entry name" value="Run_dom_sf"/>
</dbReference>
<dbReference type="OMA" id="CLKEGRQ"/>
<feature type="domain" description="PDZ" evidence="2">
    <location>
        <begin position="237"/>
        <end position="292"/>
    </location>
</feature>
<dbReference type="SUPFAM" id="SSF50729">
    <property type="entry name" value="PH domain-like"/>
    <property type="match status" value="1"/>
</dbReference>
<evidence type="ECO:0000313" key="3">
    <source>
        <dbReference type="Ensembl" id="ENSPNAP00000005768.2"/>
    </source>
</evidence>
<dbReference type="Ensembl" id="ENSPNAT00000004719.2">
    <property type="protein sequence ID" value="ENSPNAP00000005768.2"/>
    <property type="gene ID" value="ENSPNAG00000011905.2"/>
</dbReference>
<dbReference type="Gene3D" id="2.30.42.10">
    <property type="match status" value="1"/>
</dbReference>
<dbReference type="Gene3D" id="2.30.29.30">
    <property type="entry name" value="Pleckstrin-homology domain (PH domain)/Phosphotyrosine-binding domain (PTB)"/>
    <property type="match status" value="1"/>
</dbReference>
<dbReference type="InterPro" id="IPR011993">
    <property type="entry name" value="PH-like_dom_sf"/>
</dbReference>
<dbReference type="SUPFAM" id="SSF50156">
    <property type="entry name" value="PDZ domain-like"/>
    <property type="match status" value="1"/>
</dbReference>
<dbReference type="PANTHER" id="PTHR46753:SF3">
    <property type="entry name" value="PDZ DOMAIN-CONTAINING PROTEIN"/>
    <property type="match status" value="1"/>
</dbReference>
<dbReference type="PANTHER" id="PTHR46753">
    <property type="entry name" value="FYVE AND COILED-COIL DOMAIN-CONTAINING PROTEIN 1"/>
    <property type="match status" value="1"/>
</dbReference>
<proteinExistence type="predicted"/>
<dbReference type="STRING" id="42514.ENSPNAP00000005768"/>
<evidence type="ECO:0000259" key="2">
    <source>
        <dbReference type="PROSITE" id="PS50106"/>
    </source>
</evidence>
<sequence>MPVKDPLIETLKVCILQLQAEGTVTDSSPHLATCCELLELILRKGLQQPVLSLTHRDYWYCFEQLLQHDTCGRLSAVSLAVQKTTACPKLLTAQGRGRFFIRLMLAKRTLENAVKHVLHTGRVMEVSEITVTQLSDLGLHSFLKIKIFLNALFSSYCYSESSSAPFCLNHNKNSFPLQWYSPETSVLRNEKFVEPFLSLCLVLSEIKFKLNIENCSFLDESWLLPVCETYEAVPCRELGMVLRYLDGRVFVLELLHGGMAQVDMFAEPGDIIDEINGISLRNSSNGQAGVVLSRLKGQPLSLRLLRWRCKDGAMYRPLVPLLRQLKQENPLLQFSSAPQPSPAAQRQSQSQSQCVKEGRILYALQLLGKTNIGMYGGKEVLQHAIPAVLRMRQNSKEVLLDVKETHMTCTDKSNKQQLFQHHFPEISCVGRFGQPDFTIFAFCVVDTPDTGQPKGFCCVVLQATSSTECEELVHRIAAGFKNTEWFV</sequence>
<dbReference type="InterPro" id="IPR006020">
    <property type="entry name" value="PTB/PI_dom"/>
</dbReference>
<reference evidence="3" key="3">
    <citation type="submission" date="2025-09" db="UniProtKB">
        <authorList>
            <consortium name="Ensembl"/>
        </authorList>
    </citation>
    <scope>IDENTIFICATION</scope>
</reference>
<dbReference type="Gene3D" id="1.20.58.900">
    <property type="match status" value="1"/>
</dbReference>
<dbReference type="InterPro" id="IPR036034">
    <property type="entry name" value="PDZ_sf"/>
</dbReference>
<dbReference type="SUPFAM" id="SSF140741">
    <property type="entry name" value="RUN domain-like"/>
    <property type="match status" value="1"/>
</dbReference>
<accession>A0A3B4C1X3</accession>
<protein>
    <submittedName>
        <fullName evidence="3">Si:ch211-250n8.1</fullName>
    </submittedName>
</protein>
<name>A0A3B4C1X3_PYGNA</name>
<dbReference type="CDD" id="cd17682">
    <property type="entry name" value="RUN_RUFY4_like"/>
    <property type="match status" value="1"/>
</dbReference>
<dbReference type="Proteomes" id="UP001501920">
    <property type="component" value="Chromosome 13"/>
</dbReference>
<keyword evidence="4" id="KW-1185">Reference proteome</keyword>
<dbReference type="PROSITE" id="PS01179">
    <property type="entry name" value="PID"/>
    <property type="match status" value="1"/>
</dbReference>
<dbReference type="GeneTree" id="ENSGT00940000167259"/>
<evidence type="ECO:0000313" key="4">
    <source>
        <dbReference type="Proteomes" id="UP001501920"/>
    </source>
</evidence>
<dbReference type="PROSITE" id="PS50106">
    <property type="entry name" value="PDZ"/>
    <property type="match status" value="1"/>
</dbReference>
<reference evidence="3" key="2">
    <citation type="submission" date="2025-08" db="UniProtKB">
        <authorList>
            <consortium name="Ensembl"/>
        </authorList>
    </citation>
    <scope>IDENTIFICATION</scope>
</reference>
<reference evidence="3 4" key="1">
    <citation type="submission" date="2020-10" db="EMBL/GenBank/DDBJ databases">
        <title>Pygocentrus nattereri (red-bellied piranha) genome, fPygNat1, primary haplotype.</title>
        <authorList>
            <person name="Myers G."/>
            <person name="Meyer A."/>
            <person name="Karagic N."/>
            <person name="Pippel M."/>
            <person name="Winkler S."/>
            <person name="Tracey A."/>
            <person name="Wood J."/>
            <person name="Formenti G."/>
            <person name="Howe K."/>
            <person name="Fedrigo O."/>
            <person name="Jarvis E.D."/>
        </authorList>
    </citation>
    <scope>NUCLEOTIDE SEQUENCE [LARGE SCALE GENOMIC DNA]</scope>
</reference>
<feature type="domain" description="PID" evidence="1">
    <location>
        <begin position="362"/>
        <end position="480"/>
    </location>
</feature>
<dbReference type="AlphaFoldDB" id="A0A3B4C1X3"/>
<organism evidence="3 4">
    <name type="scientific">Pygocentrus nattereri</name>
    <name type="common">Red-bellied piranha</name>
    <dbReference type="NCBI Taxonomy" id="42514"/>
    <lineage>
        <taxon>Eukaryota</taxon>
        <taxon>Metazoa</taxon>
        <taxon>Chordata</taxon>
        <taxon>Craniata</taxon>
        <taxon>Vertebrata</taxon>
        <taxon>Euteleostomi</taxon>
        <taxon>Actinopterygii</taxon>
        <taxon>Neopterygii</taxon>
        <taxon>Teleostei</taxon>
        <taxon>Ostariophysi</taxon>
        <taxon>Characiformes</taxon>
        <taxon>Characoidei</taxon>
        <taxon>Pygocentrus</taxon>
    </lineage>
</organism>
<evidence type="ECO:0000259" key="1">
    <source>
        <dbReference type="PROSITE" id="PS01179"/>
    </source>
</evidence>